<dbReference type="SUPFAM" id="SSF48726">
    <property type="entry name" value="Immunoglobulin"/>
    <property type="match status" value="2"/>
</dbReference>
<comment type="caution">
    <text evidence="7">The sequence shown here is derived from an EMBL/GenBank/DDBJ whole genome shotgun (WGS) entry which is preliminary data.</text>
</comment>
<dbReference type="Gene3D" id="2.60.40.10">
    <property type="entry name" value="Immunoglobulins"/>
    <property type="match status" value="2"/>
</dbReference>
<evidence type="ECO:0000259" key="6">
    <source>
        <dbReference type="PROSITE" id="PS50835"/>
    </source>
</evidence>
<keyword evidence="1 5" id="KW-0732">Signal</keyword>
<dbReference type="OrthoDB" id="6159398at2759"/>
<keyword evidence="3" id="KW-0393">Immunoglobulin domain</keyword>
<dbReference type="AlphaFoldDB" id="A0A8J6EKV4"/>
<evidence type="ECO:0000256" key="4">
    <source>
        <dbReference type="ARBA" id="ARBA00038222"/>
    </source>
</evidence>
<dbReference type="InterPro" id="IPR003598">
    <property type="entry name" value="Ig_sub2"/>
</dbReference>
<dbReference type="EMBL" id="WNTK01000212">
    <property type="protein sequence ID" value="KAG9470875.1"/>
    <property type="molecule type" value="Genomic_DNA"/>
</dbReference>
<evidence type="ECO:0000256" key="5">
    <source>
        <dbReference type="SAM" id="SignalP"/>
    </source>
</evidence>
<evidence type="ECO:0000256" key="1">
    <source>
        <dbReference type="ARBA" id="ARBA00022729"/>
    </source>
</evidence>
<dbReference type="InterPro" id="IPR003599">
    <property type="entry name" value="Ig_sub"/>
</dbReference>
<dbReference type="InterPro" id="IPR007110">
    <property type="entry name" value="Ig-like_dom"/>
</dbReference>
<evidence type="ECO:0000313" key="7">
    <source>
        <dbReference type="EMBL" id="KAG9470875.1"/>
    </source>
</evidence>
<name>A0A8J6EKV4_ELECQ</name>
<sequence>MYLQIHHFSHCVLLAVLLGLAVDVTSGQRSIQLIPQYPVINGAVTLRVTGITEEIVSFSWFKGPNTNAQYQILTYIAGSSNPPLTGLQYNPRITAFSNGSLQIKDLQITDGGNYTVKIQTVKAAHDIFVNLSVYEPVTKPKITGPTTQPKENDTVTLTCDTSKATTIRWIRRSAGISSEAKLSGDNKTLTIIVKRGDSGEYRCEAENLVSKESSDPYKVSVACE</sequence>
<organism evidence="7 8">
    <name type="scientific">Eleutherodactylus coqui</name>
    <name type="common">Puerto Rican coqui</name>
    <dbReference type="NCBI Taxonomy" id="57060"/>
    <lineage>
        <taxon>Eukaryota</taxon>
        <taxon>Metazoa</taxon>
        <taxon>Chordata</taxon>
        <taxon>Craniata</taxon>
        <taxon>Vertebrata</taxon>
        <taxon>Euteleostomi</taxon>
        <taxon>Amphibia</taxon>
        <taxon>Batrachia</taxon>
        <taxon>Anura</taxon>
        <taxon>Neobatrachia</taxon>
        <taxon>Hyloidea</taxon>
        <taxon>Eleutherodactylidae</taxon>
        <taxon>Eleutherodactylinae</taxon>
        <taxon>Eleutherodactylus</taxon>
        <taxon>Eleutherodactylus</taxon>
    </lineage>
</organism>
<keyword evidence="8" id="KW-1185">Reference proteome</keyword>
<dbReference type="Proteomes" id="UP000770717">
    <property type="component" value="Unassembled WGS sequence"/>
</dbReference>
<accession>A0A8J6EKV4</accession>
<dbReference type="InterPro" id="IPR036179">
    <property type="entry name" value="Ig-like_dom_sf"/>
</dbReference>
<evidence type="ECO:0000256" key="2">
    <source>
        <dbReference type="ARBA" id="ARBA00023180"/>
    </source>
</evidence>
<dbReference type="InterPro" id="IPR013106">
    <property type="entry name" value="Ig_V-set"/>
</dbReference>
<feature type="signal peptide" evidence="5">
    <location>
        <begin position="1"/>
        <end position="27"/>
    </location>
</feature>
<dbReference type="PANTHER" id="PTHR44427:SF1">
    <property type="entry name" value="CARCINOEMBRYONIC ANTIGEN-RELATED CELL ADHESION MOLECULE 1"/>
    <property type="match status" value="1"/>
</dbReference>
<feature type="chain" id="PRO_5035326600" description="Ig-like domain-containing protein" evidence="5">
    <location>
        <begin position="28"/>
        <end position="224"/>
    </location>
</feature>
<protein>
    <recommendedName>
        <fullName evidence="6">Ig-like domain-containing protein</fullName>
    </recommendedName>
</protein>
<feature type="domain" description="Ig-like" evidence="6">
    <location>
        <begin position="140"/>
        <end position="220"/>
    </location>
</feature>
<dbReference type="InterPro" id="IPR050831">
    <property type="entry name" value="CEA_cell_adhesion"/>
</dbReference>
<proteinExistence type="inferred from homology"/>
<gene>
    <name evidence="7" type="ORF">GDO78_016470</name>
</gene>
<dbReference type="Pfam" id="PF13927">
    <property type="entry name" value="Ig_3"/>
    <property type="match status" value="1"/>
</dbReference>
<dbReference type="Pfam" id="PF07686">
    <property type="entry name" value="V-set"/>
    <property type="match status" value="1"/>
</dbReference>
<dbReference type="InterPro" id="IPR013783">
    <property type="entry name" value="Ig-like_fold"/>
</dbReference>
<comment type="similarity">
    <text evidence="4">Belongs to the immunoglobulin superfamily. CEA family.</text>
</comment>
<dbReference type="SMART" id="SM00409">
    <property type="entry name" value="IG"/>
    <property type="match status" value="2"/>
</dbReference>
<evidence type="ECO:0000313" key="8">
    <source>
        <dbReference type="Proteomes" id="UP000770717"/>
    </source>
</evidence>
<dbReference type="PANTHER" id="PTHR44427">
    <property type="entry name" value="CARCINOEMBRYONIC ANTIGEN-RELATED CELL ADHESION MOLECULE 19"/>
    <property type="match status" value="1"/>
</dbReference>
<dbReference type="SMART" id="SM00408">
    <property type="entry name" value="IGc2"/>
    <property type="match status" value="1"/>
</dbReference>
<keyword evidence="2" id="KW-0325">Glycoprotein</keyword>
<evidence type="ECO:0000256" key="3">
    <source>
        <dbReference type="ARBA" id="ARBA00023319"/>
    </source>
</evidence>
<dbReference type="PROSITE" id="PS50835">
    <property type="entry name" value="IG_LIKE"/>
    <property type="match status" value="1"/>
</dbReference>
<reference evidence="7" key="1">
    <citation type="thesis" date="2020" institute="ProQuest LLC" country="789 East Eisenhower Parkway, Ann Arbor, MI, USA">
        <title>Comparative Genomics and Chromosome Evolution.</title>
        <authorList>
            <person name="Mudd A.B."/>
        </authorList>
    </citation>
    <scope>NUCLEOTIDE SEQUENCE</scope>
    <source>
        <strain evidence="7">HN-11 Male</strain>
        <tissue evidence="7">Kidney and liver</tissue>
    </source>
</reference>